<accession>A0A9W4TQW0</accession>
<evidence type="ECO:0000313" key="4">
    <source>
        <dbReference type="EMBL" id="CAI5755665.1"/>
    </source>
</evidence>
<name>A0A9W4TQW0_9ASCO</name>
<dbReference type="SUPFAM" id="SSF56214">
    <property type="entry name" value="4'-phosphopantetheinyl transferase"/>
    <property type="match status" value="2"/>
</dbReference>
<dbReference type="InterPro" id="IPR008278">
    <property type="entry name" value="4-PPantetheinyl_Trfase_dom"/>
</dbReference>
<gene>
    <name evidence="4" type="ORF">CANVERA_P0182</name>
</gene>
<keyword evidence="5" id="KW-1185">Reference proteome</keyword>
<dbReference type="InterPro" id="IPR050559">
    <property type="entry name" value="P-Pant_transferase_sf"/>
</dbReference>
<dbReference type="GO" id="GO:0019878">
    <property type="term" value="P:lysine biosynthetic process via aminoadipic acid"/>
    <property type="evidence" value="ECO:0007669"/>
    <property type="project" value="TreeGrafter"/>
</dbReference>
<evidence type="ECO:0000313" key="5">
    <source>
        <dbReference type="Proteomes" id="UP001152885"/>
    </source>
</evidence>
<feature type="domain" description="4'-phosphopantetheinyl transferase" evidence="3">
    <location>
        <begin position="46"/>
        <end position="118"/>
    </location>
</feature>
<dbReference type="EMBL" id="CANTUO010000001">
    <property type="protein sequence ID" value="CAI5755665.1"/>
    <property type="molecule type" value="Genomic_DNA"/>
</dbReference>
<dbReference type="PANTHER" id="PTHR12215">
    <property type="entry name" value="PHOSPHOPANTETHEINE TRANSFERASE"/>
    <property type="match status" value="1"/>
</dbReference>
<evidence type="ECO:0000259" key="3">
    <source>
        <dbReference type="Pfam" id="PF01648"/>
    </source>
</evidence>
<dbReference type="Proteomes" id="UP001152885">
    <property type="component" value="Unassembled WGS sequence"/>
</dbReference>
<dbReference type="GO" id="GO:0000287">
    <property type="term" value="F:magnesium ion binding"/>
    <property type="evidence" value="ECO:0007669"/>
    <property type="project" value="InterPro"/>
</dbReference>
<evidence type="ECO:0000256" key="2">
    <source>
        <dbReference type="ARBA" id="ARBA00022679"/>
    </source>
</evidence>
<dbReference type="AlphaFoldDB" id="A0A9W4TQW0"/>
<dbReference type="Pfam" id="PF01648">
    <property type="entry name" value="ACPS"/>
    <property type="match status" value="1"/>
</dbReference>
<dbReference type="GO" id="GO:0008897">
    <property type="term" value="F:holo-[acyl-carrier-protein] synthase activity"/>
    <property type="evidence" value="ECO:0007669"/>
    <property type="project" value="UniProtKB-EC"/>
</dbReference>
<reference evidence="4" key="1">
    <citation type="submission" date="2022-12" db="EMBL/GenBank/DDBJ databases">
        <authorList>
            <person name="Brejova B."/>
        </authorList>
    </citation>
    <scope>NUCLEOTIDE SEQUENCE</scope>
</reference>
<comment type="caution">
    <text evidence="4">The sequence shown here is derived from an EMBL/GenBank/DDBJ whole genome shotgun (WGS) entry which is preliminary data.</text>
</comment>
<protein>
    <recommendedName>
        <fullName evidence="1">holo-[acyl-carrier-protein] synthase</fullName>
        <ecNumber evidence="1">2.7.8.7</ecNumber>
    </recommendedName>
</protein>
<dbReference type="Gene3D" id="3.90.470.20">
    <property type="entry name" value="4'-phosphopantetheinyl transferase domain"/>
    <property type="match status" value="1"/>
</dbReference>
<proteinExistence type="predicted"/>
<dbReference type="PANTHER" id="PTHR12215:SF10">
    <property type="entry name" value="L-AMINOADIPATE-SEMIALDEHYDE DEHYDROGENASE-PHOSPHOPANTETHEINYL TRANSFERASE"/>
    <property type="match status" value="1"/>
</dbReference>
<dbReference type="OrthoDB" id="26719at2759"/>
<dbReference type="EC" id="2.7.8.7" evidence="1"/>
<evidence type="ECO:0000256" key="1">
    <source>
        <dbReference type="ARBA" id="ARBA00013172"/>
    </source>
</evidence>
<dbReference type="GO" id="GO:0005829">
    <property type="term" value="C:cytosol"/>
    <property type="evidence" value="ECO:0007669"/>
    <property type="project" value="TreeGrafter"/>
</dbReference>
<sequence>MIGKPSFEEVPFKYNTFGKPLLDNIQFNSSSSNDIIAIVIAPSQSPIGIDLSHSRQDSISETDYLTQFAPIFTENEIAQIDSYFKFNHFWTLKEAFTKLLGCGLNIDLASFEFIVSDGFNEDVYNASVENNEIKWFDEIRINTDKLVDNNVYQQLPSHDFYCYSSILQKRTRDELPVIVSIITLEKVEEVANYTDFEETLYKCIP</sequence>
<dbReference type="InterPro" id="IPR037143">
    <property type="entry name" value="4-PPantetheinyl_Trfase_dom_sf"/>
</dbReference>
<keyword evidence="2" id="KW-0808">Transferase</keyword>
<organism evidence="4 5">
    <name type="scientific">Candida verbasci</name>
    <dbReference type="NCBI Taxonomy" id="1227364"/>
    <lineage>
        <taxon>Eukaryota</taxon>
        <taxon>Fungi</taxon>
        <taxon>Dikarya</taxon>
        <taxon>Ascomycota</taxon>
        <taxon>Saccharomycotina</taxon>
        <taxon>Pichiomycetes</taxon>
        <taxon>Debaryomycetaceae</taxon>
        <taxon>Candida/Lodderomyces clade</taxon>
        <taxon>Candida</taxon>
    </lineage>
</organism>